<dbReference type="OrthoDB" id="2938139at2"/>
<dbReference type="Proteomes" id="UP000018890">
    <property type="component" value="Unassembled WGS sequence"/>
</dbReference>
<accession>W4Q3L7</accession>
<sequence>MGKLRWFWGTLVVLLIMSGCSGFAENYDAGIPIASFTTDSIGYNESTLELANVNWKTASMENCFA</sequence>
<reference evidence="1" key="1">
    <citation type="journal article" date="2014" name="Genome Announc.">
        <title>Draft Genome Sequences of Three Alkaliphilic Bacillus Strains, Bacillus wakoensis JCM 9140T, Bacillus akibai JCM 9157T, and Bacillus hemicellulosilyticus JCM 9152T.</title>
        <authorList>
            <person name="Yuki M."/>
            <person name="Oshima K."/>
            <person name="Suda W."/>
            <person name="Oshida Y."/>
            <person name="Kitamura K."/>
            <person name="Iida T."/>
            <person name="Hattori M."/>
            <person name="Ohkuma M."/>
        </authorList>
    </citation>
    <scope>NUCLEOTIDE SEQUENCE [LARGE SCALE GENOMIC DNA]</scope>
    <source>
        <strain evidence="1">JCM 9140</strain>
    </source>
</reference>
<dbReference type="AlphaFoldDB" id="W4Q3L7"/>
<organism evidence="1 2">
    <name type="scientific">Halalkalibacter wakoensis JCM 9140</name>
    <dbReference type="NCBI Taxonomy" id="1236970"/>
    <lineage>
        <taxon>Bacteria</taxon>
        <taxon>Bacillati</taxon>
        <taxon>Bacillota</taxon>
        <taxon>Bacilli</taxon>
        <taxon>Bacillales</taxon>
        <taxon>Bacillaceae</taxon>
        <taxon>Halalkalibacter</taxon>
    </lineage>
</organism>
<name>W4Q3L7_9BACI</name>
<dbReference type="EMBL" id="BAUT01000029">
    <property type="protein sequence ID" value="GAE26681.1"/>
    <property type="molecule type" value="Genomic_DNA"/>
</dbReference>
<gene>
    <name evidence="1" type="ORF">JCM9140_2767</name>
</gene>
<evidence type="ECO:0000313" key="1">
    <source>
        <dbReference type="EMBL" id="GAE26681.1"/>
    </source>
</evidence>
<protein>
    <submittedName>
        <fullName evidence="1">Uncharacterized protein</fullName>
    </submittedName>
</protein>
<dbReference type="RefSeq" id="WP_034746741.1">
    <property type="nucleotide sequence ID" value="NZ_BAUT01000029.1"/>
</dbReference>
<dbReference type="PROSITE" id="PS51257">
    <property type="entry name" value="PROKAR_LIPOPROTEIN"/>
    <property type="match status" value="1"/>
</dbReference>
<proteinExistence type="predicted"/>
<evidence type="ECO:0000313" key="2">
    <source>
        <dbReference type="Proteomes" id="UP000018890"/>
    </source>
</evidence>
<comment type="caution">
    <text evidence="1">The sequence shown here is derived from an EMBL/GenBank/DDBJ whole genome shotgun (WGS) entry which is preliminary data.</text>
</comment>
<keyword evidence="2" id="KW-1185">Reference proteome</keyword>